<evidence type="ECO:0000256" key="5">
    <source>
        <dbReference type="ARBA" id="ARBA00019087"/>
    </source>
</evidence>
<evidence type="ECO:0000256" key="6">
    <source>
        <dbReference type="ARBA" id="ARBA00022679"/>
    </source>
</evidence>
<evidence type="ECO:0000313" key="15">
    <source>
        <dbReference type="Proteomes" id="UP001597110"/>
    </source>
</evidence>
<evidence type="ECO:0000256" key="11">
    <source>
        <dbReference type="ARBA" id="ARBA00049191"/>
    </source>
</evidence>
<comment type="subunit">
    <text evidence="4">EntB, EntD, EntE, and EntF form a multienzyme complex called enterobactin synthase.</text>
</comment>
<evidence type="ECO:0000256" key="4">
    <source>
        <dbReference type="ARBA" id="ARBA00011503"/>
    </source>
</evidence>
<comment type="function">
    <text evidence="1">Involved in the biosynthesis of the siderophore enterobactin (enterochelin), which is a macrocyclic trimeric lactone of N-(2,3-dihydroxybenzoyl)-serine. The serine trilactone serves as a scaffolding for the three catechol functionalities that provide hexadentate coordination for the tightly ligated iron(2+) atoms. Plays an essential role in the assembly of the enterobactin by catalyzing the transfer of the 4'-phosphopantetheine (Ppant) moiety from coenzyme A to the apo-domains of both EntB (ArCP domain) and EntF (PCP domain) to yield their holo-forms which make them competent for the activation of 2,3-dihydroxybenzoate (DHB) and L-serine, respectively.</text>
</comment>
<protein>
    <recommendedName>
        <fullName evidence="5">Enterobactin synthase component D</fullName>
    </recommendedName>
    <alternativeName>
        <fullName evidence="8">4'-phosphopantetheinyl transferase EntD</fullName>
    </alternativeName>
    <alternativeName>
        <fullName evidence="9">Enterochelin synthase D</fullName>
    </alternativeName>
</protein>
<evidence type="ECO:0000259" key="12">
    <source>
        <dbReference type="Pfam" id="PF01648"/>
    </source>
</evidence>
<evidence type="ECO:0000313" key="14">
    <source>
        <dbReference type="EMBL" id="MFD0727549.1"/>
    </source>
</evidence>
<keyword evidence="6 14" id="KW-0808">Transferase</keyword>
<dbReference type="RefSeq" id="WP_386826326.1">
    <property type="nucleotide sequence ID" value="NZ_JBHTIF010000006.1"/>
</dbReference>
<dbReference type="Gene3D" id="3.90.470.20">
    <property type="entry name" value="4'-phosphopantetheinyl transferase domain"/>
    <property type="match status" value="1"/>
</dbReference>
<dbReference type="InterPro" id="IPR041354">
    <property type="entry name" value="4PPT_N"/>
</dbReference>
<evidence type="ECO:0000259" key="13">
    <source>
        <dbReference type="Pfam" id="PF17837"/>
    </source>
</evidence>
<dbReference type="InterPro" id="IPR003542">
    <property type="entry name" value="Enbac_synth_compD-like"/>
</dbReference>
<proteinExistence type="inferred from homology"/>
<dbReference type="Proteomes" id="UP001597110">
    <property type="component" value="Unassembled WGS sequence"/>
</dbReference>
<keyword evidence="7" id="KW-0259">Enterobactin biosynthesis</keyword>
<evidence type="ECO:0000256" key="10">
    <source>
        <dbReference type="ARBA" id="ARBA00049176"/>
    </source>
</evidence>
<dbReference type="EMBL" id="JBHTIF010000006">
    <property type="protein sequence ID" value="MFD0727549.1"/>
    <property type="molecule type" value="Genomic_DNA"/>
</dbReference>
<dbReference type="SUPFAM" id="SSF56214">
    <property type="entry name" value="4'-phosphopantetheinyl transferase"/>
    <property type="match status" value="1"/>
</dbReference>
<comment type="catalytic activity">
    <reaction evidence="10">
        <text>apo-[aryl-carrier protein] + CoA = holo-[aryl-carrier protein] + adenosine 3',5'-bisphosphate + H(+)</text>
        <dbReference type="Rhea" id="RHEA:48404"/>
        <dbReference type="Rhea" id="RHEA-COMP:15903"/>
        <dbReference type="Rhea" id="RHEA-COMP:17557"/>
        <dbReference type="ChEBI" id="CHEBI:15378"/>
        <dbReference type="ChEBI" id="CHEBI:29999"/>
        <dbReference type="ChEBI" id="CHEBI:57287"/>
        <dbReference type="ChEBI" id="CHEBI:58343"/>
        <dbReference type="ChEBI" id="CHEBI:64479"/>
    </reaction>
</comment>
<dbReference type="PANTHER" id="PTHR38096">
    <property type="entry name" value="ENTEROBACTIN SYNTHASE COMPONENT D"/>
    <property type="match status" value="1"/>
</dbReference>
<comment type="pathway">
    <text evidence="2">Siderophore biosynthesis; enterobactin biosynthesis.</text>
</comment>
<dbReference type="PANTHER" id="PTHR38096:SF1">
    <property type="entry name" value="ENTEROBACTIN SYNTHASE COMPONENT D"/>
    <property type="match status" value="1"/>
</dbReference>
<accession>A0ABW2YLZ3</accession>
<comment type="catalytic activity">
    <reaction evidence="11">
        <text>apo-[peptidyl-carrier protein] + CoA = holo-[peptidyl-carrier protein] + adenosine 3',5'-bisphosphate + H(+)</text>
        <dbReference type="Rhea" id="RHEA:46228"/>
        <dbReference type="Rhea" id="RHEA-COMP:11479"/>
        <dbReference type="Rhea" id="RHEA-COMP:11480"/>
        <dbReference type="ChEBI" id="CHEBI:15378"/>
        <dbReference type="ChEBI" id="CHEBI:29999"/>
        <dbReference type="ChEBI" id="CHEBI:57287"/>
        <dbReference type="ChEBI" id="CHEBI:58343"/>
        <dbReference type="ChEBI" id="CHEBI:64479"/>
    </reaction>
</comment>
<dbReference type="Pfam" id="PF01648">
    <property type="entry name" value="ACPS"/>
    <property type="match status" value="1"/>
</dbReference>
<comment type="caution">
    <text evidence="14">The sequence shown here is derived from an EMBL/GenBank/DDBJ whole genome shotgun (WGS) entry which is preliminary data.</text>
</comment>
<sequence>MSAVISPVAKIDHDIPSLFRMLLPPSVRLAEMPPERADPAALSAEEQQQIARAVPKRRMEFAAGRQLARRLLGDMGLEIDALVSDADRVPRWPAPVVGSITHCRSLCAVAVVPRALSLGIGLDVEPAEPMKPELLPHILRESESARLRDWPARWRELGGILTFSAKESLYKSIYPVHRVFLDFQDVELHWSDFEPDGSGLLATFEGDVRVPQATFPGMTRITGQARVAHGHIGTVVVLPPQ</sequence>
<feature type="domain" description="4'-phosphopantetheinyl transferase" evidence="12">
    <location>
        <begin position="119"/>
        <end position="190"/>
    </location>
</feature>
<evidence type="ECO:0000256" key="3">
    <source>
        <dbReference type="ARBA" id="ARBA00008342"/>
    </source>
</evidence>
<dbReference type="Pfam" id="PF17837">
    <property type="entry name" value="4PPT_N"/>
    <property type="match status" value="1"/>
</dbReference>
<name>A0ABW2YLZ3_9GAMM</name>
<evidence type="ECO:0000256" key="7">
    <source>
        <dbReference type="ARBA" id="ARBA00023191"/>
    </source>
</evidence>
<reference evidence="15" key="1">
    <citation type="journal article" date="2019" name="Int. J. Syst. Evol. Microbiol.">
        <title>The Global Catalogue of Microorganisms (GCM) 10K type strain sequencing project: providing services to taxonomists for standard genome sequencing and annotation.</title>
        <authorList>
            <consortium name="The Broad Institute Genomics Platform"/>
            <consortium name="The Broad Institute Genome Sequencing Center for Infectious Disease"/>
            <person name="Wu L."/>
            <person name="Ma J."/>
        </authorList>
    </citation>
    <scope>NUCLEOTIDE SEQUENCE [LARGE SCALE GENOMIC DNA]</scope>
    <source>
        <strain evidence="15">CCUG 55585</strain>
    </source>
</reference>
<evidence type="ECO:0000256" key="1">
    <source>
        <dbReference type="ARBA" id="ARBA00003937"/>
    </source>
</evidence>
<organism evidence="14 15">
    <name type="scientific">Lysobacter brunescens</name>
    <dbReference type="NCBI Taxonomy" id="262323"/>
    <lineage>
        <taxon>Bacteria</taxon>
        <taxon>Pseudomonadati</taxon>
        <taxon>Pseudomonadota</taxon>
        <taxon>Gammaproteobacteria</taxon>
        <taxon>Lysobacterales</taxon>
        <taxon>Lysobacteraceae</taxon>
        <taxon>Lysobacter</taxon>
    </lineage>
</organism>
<evidence type="ECO:0000256" key="8">
    <source>
        <dbReference type="ARBA" id="ARBA00029894"/>
    </source>
</evidence>
<dbReference type="PRINTS" id="PR01399">
    <property type="entry name" value="ENTSNTHTASED"/>
</dbReference>
<comment type="similarity">
    <text evidence="3">Belongs to the P-Pant transferase superfamily. EntD family.</text>
</comment>
<dbReference type="InterPro" id="IPR037143">
    <property type="entry name" value="4-PPantetheinyl_Trfase_dom_sf"/>
</dbReference>
<gene>
    <name evidence="14" type="ORF">ACFQ0E_18300</name>
</gene>
<keyword evidence="15" id="KW-1185">Reference proteome</keyword>
<dbReference type="InterPro" id="IPR008278">
    <property type="entry name" value="4-PPantetheinyl_Trfase_dom"/>
</dbReference>
<feature type="domain" description="4'-phosphopantetheinyl transferase N-terminal" evidence="13">
    <location>
        <begin position="45"/>
        <end position="111"/>
    </location>
</feature>
<evidence type="ECO:0000256" key="9">
    <source>
        <dbReference type="ARBA" id="ARBA00031996"/>
    </source>
</evidence>
<evidence type="ECO:0000256" key="2">
    <source>
        <dbReference type="ARBA" id="ARBA00004993"/>
    </source>
</evidence>
<dbReference type="GO" id="GO:0016740">
    <property type="term" value="F:transferase activity"/>
    <property type="evidence" value="ECO:0007669"/>
    <property type="project" value="UniProtKB-KW"/>
</dbReference>